<feature type="domain" description="Homeobox" evidence="5">
    <location>
        <begin position="14"/>
        <end position="74"/>
    </location>
</feature>
<comment type="subcellular location">
    <subcellularLocation>
        <location evidence="1 2 3">Nucleus</location>
    </subcellularLocation>
</comment>
<organism evidence="6 7">
    <name type="scientific">Sphagnum troendelagicum</name>
    <dbReference type="NCBI Taxonomy" id="128251"/>
    <lineage>
        <taxon>Eukaryota</taxon>
        <taxon>Viridiplantae</taxon>
        <taxon>Streptophyta</taxon>
        <taxon>Embryophyta</taxon>
        <taxon>Bryophyta</taxon>
        <taxon>Sphagnophytina</taxon>
        <taxon>Sphagnopsida</taxon>
        <taxon>Sphagnales</taxon>
        <taxon>Sphagnaceae</taxon>
        <taxon>Sphagnum</taxon>
    </lineage>
</organism>
<dbReference type="InterPro" id="IPR044977">
    <property type="entry name" value="RLT1-3"/>
</dbReference>
<feature type="region of interest" description="Disordered" evidence="4">
    <location>
        <begin position="143"/>
        <end position="172"/>
    </location>
</feature>
<dbReference type="SMART" id="SM00389">
    <property type="entry name" value="HOX"/>
    <property type="match status" value="1"/>
</dbReference>
<evidence type="ECO:0000256" key="4">
    <source>
        <dbReference type="SAM" id="MobiDB-lite"/>
    </source>
</evidence>
<dbReference type="CDD" id="cd00086">
    <property type="entry name" value="homeodomain"/>
    <property type="match status" value="1"/>
</dbReference>
<name>A0ABP0U0T9_9BRYO</name>
<sequence length="304" mass="34355">MASDDSSPGASPEQQKRSSRQKKSTFQLELLEKVYAENKYPSIAFRAGLTKEVGLSEKQLQVWFTHRRRKDRRDGIDHDQLTLHGNHNKSEMQSDEPELVKDLNGNLNGREDVCPKDQYPIATLQDQDDDNDDDVIIIEGWNVMNGSNGKDPKPQDEKMQKPNTLTRGDIMPQPKEHTKMLQLWRPNPEPEVFISTEANELVAIAAVEMQLCEPLREDGPPLGIEFDTLPPGAFQDFTRTKGLHRLELKKGSVQMVTGRAAVPQKSKDLVFLKNKKRQLGDLYGKRLSAQLSVLQGSLCPSYPL</sequence>
<gene>
    <name evidence="6" type="ORF">CSSPTR1EN2_LOCUS10061</name>
</gene>
<dbReference type="EMBL" id="OZ019909">
    <property type="protein sequence ID" value="CAK9209772.1"/>
    <property type="molecule type" value="Genomic_DNA"/>
</dbReference>
<feature type="compositionally biased region" description="Basic and acidic residues" evidence="4">
    <location>
        <begin position="72"/>
        <end position="81"/>
    </location>
</feature>
<protein>
    <recommendedName>
        <fullName evidence="5">Homeobox domain-containing protein</fullName>
    </recommendedName>
</protein>
<evidence type="ECO:0000256" key="1">
    <source>
        <dbReference type="ARBA" id="ARBA00004123"/>
    </source>
</evidence>
<evidence type="ECO:0000256" key="3">
    <source>
        <dbReference type="RuleBase" id="RU000682"/>
    </source>
</evidence>
<proteinExistence type="predicted"/>
<dbReference type="Gene3D" id="1.10.10.60">
    <property type="entry name" value="Homeodomain-like"/>
    <property type="match status" value="1"/>
</dbReference>
<evidence type="ECO:0000259" key="5">
    <source>
        <dbReference type="PROSITE" id="PS50071"/>
    </source>
</evidence>
<reference evidence="6" key="1">
    <citation type="submission" date="2024-02" db="EMBL/GenBank/DDBJ databases">
        <authorList>
            <consortium name="ELIXIR-Norway"/>
            <consortium name="Elixir Norway"/>
        </authorList>
    </citation>
    <scope>NUCLEOTIDE SEQUENCE</scope>
</reference>
<dbReference type="Proteomes" id="UP001497512">
    <property type="component" value="Chromosome 17"/>
</dbReference>
<keyword evidence="2 3" id="KW-0238">DNA-binding</keyword>
<feature type="compositionally biased region" description="Basic and acidic residues" evidence="4">
    <location>
        <begin position="150"/>
        <end position="160"/>
    </location>
</feature>
<dbReference type="PANTHER" id="PTHR36968:SF5">
    <property type="entry name" value="HOMEOBOX-DDT DOMAIN PROTEIN RLT2"/>
    <property type="match status" value="1"/>
</dbReference>
<dbReference type="PANTHER" id="PTHR36968">
    <property type="entry name" value="HOMEOBOX-DDT DOMAIN PROTEIN RLT2"/>
    <property type="match status" value="1"/>
</dbReference>
<evidence type="ECO:0000256" key="2">
    <source>
        <dbReference type="PROSITE-ProRule" id="PRU00108"/>
    </source>
</evidence>
<feature type="DNA-binding region" description="Homeobox" evidence="2">
    <location>
        <begin position="16"/>
        <end position="75"/>
    </location>
</feature>
<dbReference type="PROSITE" id="PS50071">
    <property type="entry name" value="HOMEOBOX_2"/>
    <property type="match status" value="1"/>
</dbReference>
<accession>A0ABP0U0T9</accession>
<dbReference type="InterPro" id="IPR009057">
    <property type="entry name" value="Homeodomain-like_sf"/>
</dbReference>
<keyword evidence="2 3" id="KW-0371">Homeobox</keyword>
<feature type="region of interest" description="Disordered" evidence="4">
    <location>
        <begin position="67"/>
        <end position="97"/>
    </location>
</feature>
<dbReference type="InterPro" id="IPR001356">
    <property type="entry name" value="HD"/>
</dbReference>
<keyword evidence="7" id="KW-1185">Reference proteome</keyword>
<dbReference type="Pfam" id="PF00046">
    <property type="entry name" value="Homeodomain"/>
    <property type="match status" value="1"/>
</dbReference>
<keyword evidence="2 3" id="KW-0539">Nucleus</keyword>
<dbReference type="SUPFAM" id="SSF46689">
    <property type="entry name" value="Homeodomain-like"/>
    <property type="match status" value="1"/>
</dbReference>
<evidence type="ECO:0000313" key="6">
    <source>
        <dbReference type="EMBL" id="CAK9209772.1"/>
    </source>
</evidence>
<feature type="compositionally biased region" description="Polar residues" evidence="4">
    <location>
        <begin position="1"/>
        <end position="13"/>
    </location>
</feature>
<feature type="region of interest" description="Disordered" evidence="4">
    <location>
        <begin position="1"/>
        <end position="24"/>
    </location>
</feature>
<evidence type="ECO:0000313" key="7">
    <source>
        <dbReference type="Proteomes" id="UP001497512"/>
    </source>
</evidence>